<gene>
    <name evidence="2" type="ORF">ACFFIC_23410</name>
</gene>
<dbReference type="PROSITE" id="PS50995">
    <property type="entry name" value="HTH_MARR_2"/>
    <property type="match status" value="1"/>
</dbReference>
<dbReference type="InterPro" id="IPR000835">
    <property type="entry name" value="HTH_MarR-typ"/>
</dbReference>
<comment type="caution">
    <text evidence="2">The sequence shown here is derived from an EMBL/GenBank/DDBJ whole genome shotgun (WGS) entry which is preliminary data.</text>
</comment>
<dbReference type="PRINTS" id="PR00598">
    <property type="entry name" value="HTHMARR"/>
</dbReference>
<protein>
    <submittedName>
        <fullName evidence="2">MarR family winged helix-turn-helix transcriptional regulator</fullName>
    </submittedName>
</protein>
<dbReference type="InterPro" id="IPR036388">
    <property type="entry name" value="WH-like_DNA-bd_sf"/>
</dbReference>
<accession>A0ABV6J0M1</accession>
<dbReference type="EMBL" id="JBHLVZ010000084">
    <property type="protein sequence ID" value="MFC0388465.1"/>
    <property type="molecule type" value="Genomic_DNA"/>
</dbReference>
<dbReference type="InterPro" id="IPR036390">
    <property type="entry name" value="WH_DNA-bd_sf"/>
</dbReference>
<dbReference type="Gene3D" id="1.10.10.10">
    <property type="entry name" value="Winged helix-like DNA-binding domain superfamily/Winged helix DNA-binding domain"/>
    <property type="match status" value="1"/>
</dbReference>
<organism evidence="2 3">
    <name type="scientific">Muricoccus vinaceus</name>
    <dbReference type="NCBI Taxonomy" id="424704"/>
    <lineage>
        <taxon>Bacteria</taxon>
        <taxon>Pseudomonadati</taxon>
        <taxon>Pseudomonadota</taxon>
        <taxon>Alphaproteobacteria</taxon>
        <taxon>Acetobacterales</taxon>
        <taxon>Roseomonadaceae</taxon>
        <taxon>Muricoccus</taxon>
    </lineage>
</organism>
<name>A0ABV6J0M1_9PROT</name>
<dbReference type="RefSeq" id="WP_377054906.1">
    <property type="nucleotide sequence ID" value="NZ_JBHLVZ010000084.1"/>
</dbReference>
<dbReference type="PANTHER" id="PTHR33164:SF43">
    <property type="entry name" value="HTH-TYPE TRANSCRIPTIONAL REPRESSOR YETL"/>
    <property type="match status" value="1"/>
</dbReference>
<evidence type="ECO:0000313" key="2">
    <source>
        <dbReference type="EMBL" id="MFC0388465.1"/>
    </source>
</evidence>
<dbReference type="PANTHER" id="PTHR33164">
    <property type="entry name" value="TRANSCRIPTIONAL REGULATOR, MARR FAMILY"/>
    <property type="match status" value="1"/>
</dbReference>
<keyword evidence="3" id="KW-1185">Reference proteome</keyword>
<evidence type="ECO:0000313" key="3">
    <source>
        <dbReference type="Proteomes" id="UP001589789"/>
    </source>
</evidence>
<dbReference type="Proteomes" id="UP001589789">
    <property type="component" value="Unassembled WGS sequence"/>
</dbReference>
<proteinExistence type="predicted"/>
<sequence length="162" mass="17779">MDDYQLTKAFPYLLNRVGVRMGELFSRHLAPHGLTLPMYRVMAALRECTAMGLGELAATTTVELSTLSRLVGTMSRQGLVSRQRVPGNARTVDISLTPSGRRLLETLIPVAVMHEDEALRGFAAEDAARLRGALLRVHENLSAMAADPASERTPARPARRTR</sequence>
<feature type="domain" description="HTH marR-type" evidence="1">
    <location>
        <begin position="7"/>
        <end position="139"/>
    </location>
</feature>
<dbReference type="InterPro" id="IPR039422">
    <property type="entry name" value="MarR/SlyA-like"/>
</dbReference>
<reference evidence="2 3" key="1">
    <citation type="submission" date="2024-09" db="EMBL/GenBank/DDBJ databases">
        <authorList>
            <person name="Sun Q."/>
            <person name="Mori K."/>
        </authorList>
    </citation>
    <scope>NUCLEOTIDE SEQUENCE [LARGE SCALE GENOMIC DNA]</scope>
    <source>
        <strain evidence="2 3">CCM 7468</strain>
    </source>
</reference>
<dbReference type="SUPFAM" id="SSF46785">
    <property type="entry name" value="Winged helix' DNA-binding domain"/>
    <property type="match status" value="1"/>
</dbReference>
<dbReference type="Pfam" id="PF01047">
    <property type="entry name" value="MarR"/>
    <property type="match status" value="1"/>
</dbReference>
<evidence type="ECO:0000259" key="1">
    <source>
        <dbReference type="PROSITE" id="PS50995"/>
    </source>
</evidence>
<dbReference type="SMART" id="SM00347">
    <property type="entry name" value="HTH_MARR"/>
    <property type="match status" value="1"/>
</dbReference>